<keyword evidence="2" id="KW-0805">Transcription regulation</keyword>
<proteinExistence type="inferred from homology"/>
<feature type="domain" description="HTH lysR-type" evidence="5">
    <location>
        <begin position="1"/>
        <end position="58"/>
    </location>
</feature>
<organism evidence="6 7">
    <name type="scientific">Blautia producta</name>
    <dbReference type="NCBI Taxonomy" id="33035"/>
    <lineage>
        <taxon>Bacteria</taxon>
        <taxon>Bacillati</taxon>
        <taxon>Bacillota</taxon>
        <taxon>Clostridia</taxon>
        <taxon>Lachnospirales</taxon>
        <taxon>Lachnospiraceae</taxon>
        <taxon>Blautia</taxon>
    </lineage>
</organism>
<dbReference type="AlphaFoldDB" id="A0A4P6LZ97"/>
<keyword evidence="4" id="KW-0804">Transcription</keyword>
<evidence type="ECO:0000256" key="3">
    <source>
        <dbReference type="ARBA" id="ARBA00023125"/>
    </source>
</evidence>
<evidence type="ECO:0000259" key="5">
    <source>
        <dbReference type="PROSITE" id="PS50931"/>
    </source>
</evidence>
<dbReference type="GO" id="GO:0003677">
    <property type="term" value="F:DNA binding"/>
    <property type="evidence" value="ECO:0007669"/>
    <property type="project" value="UniProtKB-KW"/>
</dbReference>
<gene>
    <name evidence="6" type="primary">cysL_3</name>
    <name evidence="6" type="ORF">PMF13cell1_02838</name>
</gene>
<evidence type="ECO:0000313" key="6">
    <source>
        <dbReference type="EMBL" id="QBE97282.1"/>
    </source>
</evidence>
<dbReference type="SUPFAM" id="SSF46785">
    <property type="entry name" value="Winged helix' DNA-binding domain"/>
    <property type="match status" value="1"/>
</dbReference>
<comment type="similarity">
    <text evidence="1">Belongs to the LysR transcriptional regulatory family.</text>
</comment>
<keyword evidence="3" id="KW-0238">DNA-binding</keyword>
<dbReference type="Gene3D" id="1.10.10.10">
    <property type="entry name" value="Winged helix-like DNA-binding domain superfamily/Winged helix DNA-binding domain"/>
    <property type="match status" value="1"/>
</dbReference>
<dbReference type="KEGG" id="bpro:PMF13cell1_02838"/>
<dbReference type="Proteomes" id="UP000289794">
    <property type="component" value="Chromosome"/>
</dbReference>
<evidence type="ECO:0000313" key="7">
    <source>
        <dbReference type="Proteomes" id="UP000289794"/>
    </source>
</evidence>
<dbReference type="InterPro" id="IPR000847">
    <property type="entry name" value="LysR_HTH_N"/>
</dbReference>
<evidence type="ECO:0000256" key="4">
    <source>
        <dbReference type="ARBA" id="ARBA00023163"/>
    </source>
</evidence>
<dbReference type="Pfam" id="PF00126">
    <property type="entry name" value="HTH_1"/>
    <property type="match status" value="1"/>
</dbReference>
<dbReference type="EMBL" id="CP035945">
    <property type="protein sequence ID" value="QBE97282.1"/>
    <property type="molecule type" value="Genomic_DNA"/>
</dbReference>
<dbReference type="InterPro" id="IPR036390">
    <property type="entry name" value="WH_DNA-bd_sf"/>
</dbReference>
<dbReference type="InterPro" id="IPR036388">
    <property type="entry name" value="WH-like_DNA-bd_sf"/>
</dbReference>
<name>A0A4P6LZ97_9FIRM</name>
<dbReference type="GO" id="GO:0003700">
    <property type="term" value="F:DNA-binding transcription factor activity"/>
    <property type="evidence" value="ECO:0007669"/>
    <property type="project" value="InterPro"/>
</dbReference>
<dbReference type="PANTHER" id="PTHR30346:SF17">
    <property type="entry name" value="LYSR FAMILY TRANSCRIPTIONAL REGULATOR"/>
    <property type="match status" value="1"/>
</dbReference>
<evidence type="ECO:0000256" key="2">
    <source>
        <dbReference type="ARBA" id="ARBA00023015"/>
    </source>
</evidence>
<dbReference type="PANTHER" id="PTHR30346">
    <property type="entry name" value="TRANSCRIPTIONAL DUAL REGULATOR HCAR-RELATED"/>
    <property type="match status" value="1"/>
</dbReference>
<dbReference type="PROSITE" id="PS50931">
    <property type="entry name" value="HTH_LYSR"/>
    <property type="match status" value="1"/>
</dbReference>
<dbReference type="GO" id="GO:0032993">
    <property type="term" value="C:protein-DNA complex"/>
    <property type="evidence" value="ECO:0007669"/>
    <property type="project" value="TreeGrafter"/>
</dbReference>
<accession>A0A4P6LZ97</accession>
<dbReference type="Pfam" id="PF03466">
    <property type="entry name" value="LysR_substrate"/>
    <property type="match status" value="1"/>
</dbReference>
<sequence length="307" mass="34745">MYNRILDTFIAVADSGSFTKAADSLYISPTAVMKQMNTLEKDLNLVLMERTPSGISLTAAGAVIYRDAKFIIDYSKKSMADARTAMHLADTTFCVGTSLLNPAKPFMDLWYRVNKDFPEYKLHLVPFEDNHEGILAEISQLGKKFDFLIGVCDSKSWLSLCNFLPLGRYRKMVAVPREHRLAGKESITVEDLYGETLMMVKQGDSEVNDLLRSDLMINHPKIHIEDTPQFYDMSVFNCCAESGNVLLTIECWQDVHPGLVSVPVSWDYSIPYGLLYSLEAPEDVYRFVNEVRRLNNINSSPANLTKR</sequence>
<dbReference type="InterPro" id="IPR005119">
    <property type="entry name" value="LysR_subst-bd"/>
</dbReference>
<dbReference type="Gene3D" id="3.40.190.10">
    <property type="entry name" value="Periplasmic binding protein-like II"/>
    <property type="match status" value="2"/>
</dbReference>
<dbReference type="RefSeq" id="WP_029469712.1">
    <property type="nucleotide sequence ID" value="NZ_CP035945.1"/>
</dbReference>
<evidence type="ECO:0000256" key="1">
    <source>
        <dbReference type="ARBA" id="ARBA00009437"/>
    </source>
</evidence>
<reference evidence="6 7" key="1">
    <citation type="submission" date="2019-01" db="EMBL/GenBank/DDBJ databases">
        <title>PMF-metabolizing Aryl O-demethylase.</title>
        <authorList>
            <person name="Kim M."/>
        </authorList>
    </citation>
    <scope>NUCLEOTIDE SEQUENCE [LARGE SCALE GENOMIC DNA]</scope>
    <source>
        <strain evidence="6 7">PMF1</strain>
    </source>
</reference>
<dbReference type="SUPFAM" id="SSF53850">
    <property type="entry name" value="Periplasmic binding protein-like II"/>
    <property type="match status" value="1"/>
</dbReference>
<protein>
    <submittedName>
        <fullName evidence="6">HTH-type transcriptional regulator CysL</fullName>
    </submittedName>
</protein>